<dbReference type="AlphaFoldDB" id="F7ZCG2"/>
<proteinExistence type="predicted"/>
<protein>
    <recommendedName>
        <fullName evidence="3">Chromosomal replication initiator protein DnaA domain-containing protein</fullName>
    </recommendedName>
</protein>
<dbReference type="GO" id="GO:0003688">
    <property type="term" value="F:DNA replication origin binding"/>
    <property type="evidence" value="ECO:0007669"/>
    <property type="project" value="TreeGrafter"/>
</dbReference>
<dbReference type="RefSeq" id="WP_013961131.1">
    <property type="nucleotide sequence ID" value="NC_015730.1"/>
</dbReference>
<dbReference type="Gene3D" id="1.10.8.60">
    <property type="match status" value="1"/>
</dbReference>
<evidence type="ECO:0000313" key="1">
    <source>
        <dbReference type="EMBL" id="AEI93193.1"/>
    </source>
</evidence>
<keyword evidence="2" id="KW-1185">Reference proteome</keyword>
<sequence length="227" mass="24060">MPEQLGFDLPGITALGRADFLVAPSNAVAVALIEGWQDWPGRKLVLSGPAGSGKTHLAHVWAALSGAEICEAQTLAAQDIPELARRSVAIEDVPAIAGNTEAETALFHLHNLALAEGNALLFTGEAAPGAWHLELPDLKSRIEGTQAASLHLPDDALLSAVLAKLFADRQLMPKPDLIAYLILRIDRSFAAARRIVAALDAASLAQKRPLSRQLAAAVLDKEDQLAR</sequence>
<name>F7ZCG2_ROSLO</name>
<dbReference type="KEGG" id="rli:RLO149_c011890"/>
<reference evidence="1 2" key="1">
    <citation type="journal article" date="2011" name="BMC Genomics">
        <title>Comparative genome analysis and genome-guided physiological analysis of Roseobacter litoralis.</title>
        <authorList>
            <person name="Kalhoefer D."/>
            <person name="Thole S."/>
            <person name="Voget S."/>
            <person name="Lehmann R."/>
            <person name="Liesegang H."/>
            <person name="Wollher A."/>
            <person name="Daniel R."/>
            <person name="Simon M."/>
            <person name="Brinkhoff T."/>
        </authorList>
    </citation>
    <scope>NUCLEOTIDE SEQUENCE [LARGE SCALE GENOMIC DNA]</scope>
    <source>
        <strain evidence="2">ATCC 49566 / DSM 6996 / JCM 21268 / NBRC 15278 / OCh 149</strain>
    </source>
</reference>
<evidence type="ECO:0000313" key="2">
    <source>
        <dbReference type="Proteomes" id="UP000001353"/>
    </source>
</evidence>
<dbReference type="InterPro" id="IPR027417">
    <property type="entry name" value="P-loop_NTPase"/>
</dbReference>
<dbReference type="Proteomes" id="UP000001353">
    <property type="component" value="Chromosome"/>
</dbReference>
<dbReference type="PANTHER" id="PTHR30050:SF5">
    <property type="entry name" value="DNAA REGULATORY INACTIVATOR HDA"/>
    <property type="match status" value="1"/>
</dbReference>
<dbReference type="PANTHER" id="PTHR30050">
    <property type="entry name" value="CHROMOSOMAL REPLICATION INITIATOR PROTEIN DNAA"/>
    <property type="match status" value="1"/>
</dbReference>
<dbReference type="HOGENOM" id="CLU_072265_0_0_5"/>
<dbReference type="STRING" id="391595.RLO149_c011890"/>
<dbReference type="EMBL" id="CP002623">
    <property type="protein sequence ID" value="AEI93193.1"/>
    <property type="molecule type" value="Genomic_DNA"/>
</dbReference>
<dbReference type="GO" id="GO:0005886">
    <property type="term" value="C:plasma membrane"/>
    <property type="evidence" value="ECO:0007669"/>
    <property type="project" value="TreeGrafter"/>
</dbReference>
<accession>F7ZCG2</accession>
<dbReference type="OrthoDB" id="7390113at2"/>
<dbReference type="SUPFAM" id="SSF52540">
    <property type="entry name" value="P-loop containing nucleoside triphosphate hydrolases"/>
    <property type="match status" value="1"/>
</dbReference>
<dbReference type="GO" id="GO:0006270">
    <property type="term" value="P:DNA replication initiation"/>
    <property type="evidence" value="ECO:0007669"/>
    <property type="project" value="TreeGrafter"/>
</dbReference>
<dbReference type="Gene3D" id="3.40.50.300">
    <property type="entry name" value="P-loop containing nucleotide triphosphate hydrolases"/>
    <property type="match status" value="1"/>
</dbReference>
<dbReference type="eggNOG" id="COG0593">
    <property type="taxonomic scope" value="Bacteria"/>
</dbReference>
<evidence type="ECO:0008006" key="3">
    <source>
        <dbReference type="Google" id="ProtNLM"/>
    </source>
</evidence>
<organism evidence="1 2">
    <name type="scientific">Roseobacter litoralis (strain ATCC 49566 / DSM 6996 / JCM 21268 / NBRC 15278 / OCh 149)</name>
    <dbReference type="NCBI Taxonomy" id="391595"/>
    <lineage>
        <taxon>Bacteria</taxon>
        <taxon>Pseudomonadati</taxon>
        <taxon>Pseudomonadota</taxon>
        <taxon>Alphaproteobacteria</taxon>
        <taxon>Rhodobacterales</taxon>
        <taxon>Roseobacteraceae</taxon>
        <taxon>Roseobacter</taxon>
    </lineage>
</organism>
<gene>
    <name evidence="1" type="ordered locus">RLO149_c011890</name>
</gene>